<dbReference type="Proteomes" id="UP000271974">
    <property type="component" value="Unassembled WGS sequence"/>
</dbReference>
<proteinExistence type="predicted"/>
<keyword evidence="5" id="KW-1185">Reference proteome</keyword>
<feature type="region of interest" description="Disordered" evidence="1">
    <location>
        <begin position="259"/>
        <end position="293"/>
    </location>
</feature>
<dbReference type="OrthoDB" id="6144813at2759"/>
<evidence type="ECO:0000256" key="1">
    <source>
        <dbReference type="SAM" id="MobiDB-lite"/>
    </source>
</evidence>
<feature type="chain" id="PRO_5018572437" description="CUB domain-containing protein" evidence="3">
    <location>
        <begin position="22"/>
        <end position="589"/>
    </location>
</feature>
<feature type="compositionally biased region" description="Pro residues" evidence="1">
    <location>
        <begin position="529"/>
        <end position="542"/>
    </location>
</feature>
<feature type="compositionally biased region" description="Basic residues" evidence="1">
    <location>
        <begin position="422"/>
        <end position="452"/>
    </location>
</feature>
<feature type="compositionally biased region" description="Basic residues" evidence="1">
    <location>
        <begin position="466"/>
        <end position="481"/>
    </location>
</feature>
<feature type="compositionally biased region" description="Low complexity" evidence="1">
    <location>
        <begin position="409"/>
        <end position="420"/>
    </location>
</feature>
<name>A0A3S0ZRK8_ELYCH</name>
<dbReference type="AlphaFoldDB" id="A0A3S0ZRK8"/>
<feature type="signal peptide" evidence="3">
    <location>
        <begin position="1"/>
        <end position="21"/>
    </location>
</feature>
<feature type="region of interest" description="Disordered" evidence="1">
    <location>
        <begin position="306"/>
        <end position="589"/>
    </location>
</feature>
<comment type="caution">
    <text evidence="4">The sequence shown here is derived from an EMBL/GenBank/DDBJ whole genome shotgun (WGS) entry which is preliminary data.</text>
</comment>
<accession>A0A3S0ZRK8</accession>
<organism evidence="4 5">
    <name type="scientific">Elysia chlorotica</name>
    <name type="common">Eastern emerald elysia</name>
    <name type="synonym">Sea slug</name>
    <dbReference type="NCBI Taxonomy" id="188477"/>
    <lineage>
        <taxon>Eukaryota</taxon>
        <taxon>Metazoa</taxon>
        <taxon>Spiralia</taxon>
        <taxon>Lophotrochozoa</taxon>
        <taxon>Mollusca</taxon>
        <taxon>Gastropoda</taxon>
        <taxon>Heterobranchia</taxon>
        <taxon>Euthyneura</taxon>
        <taxon>Panpulmonata</taxon>
        <taxon>Sacoglossa</taxon>
        <taxon>Placobranchoidea</taxon>
        <taxon>Plakobranchidae</taxon>
        <taxon>Elysia</taxon>
    </lineage>
</organism>
<feature type="compositionally biased region" description="Low complexity" evidence="1">
    <location>
        <begin position="378"/>
        <end position="399"/>
    </location>
</feature>
<keyword evidence="2" id="KW-0472">Membrane</keyword>
<evidence type="ECO:0000256" key="2">
    <source>
        <dbReference type="SAM" id="Phobius"/>
    </source>
</evidence>
<feature type="compositionally biased region" description="Polar residues" evidence="1">
    <location>
        <begin position="560"/>
        <end position="571"/>
    </location>
</feature>
<keyword evidence="2" id="KW-1133">Transmembrane helix</keyword>
<keyword evidence="2" id="KW-0812">Transmembrane</keyword>
<evidence type="ECO:0000256" key="3">
    <source>
        <dbReference type="SAM" id="SignalP"/>
    </source>
</evidence>
<reference evidence="4 5" key="1">
    <citation type="submission" date="2019-01" db="EMBL/GenBank/DDBJ databases">
        <title>A draft genome assembly of the solar-powered sea slug Elysia chlorotica.</title>
        <authorList>
            <person name="Cai H."/>
            <person name="Li Q."/>
            <person name="Fang X."/>
            <person name="Li J."/>
            <person name="Curtis N.E."/>
            <person name="Altenburger A."/>
            <person name="Shibata T."/>
            <person name="Feng M."/>
            <person name="Maeda T."/>
            <person name="Schwartz J.A."/>
            <person name="Shigenobu S."/>
            <person name="Lundholm N."/>
            <person name="Nishiyama T."/>
            <person name="Yang H."/>
            <person name="Hasebe M."/>
            <person name="Li S."/>
            <person name="Pierce S.K."/>
            <person name="Wang J."/>
        </authorList>
    </citation>
    <scope>NUCLEOTIDE SEQUENCE [LARGE SCALE GENOMIC DNA]</scope>
    <source>
        <strain evidence="4">EC2010</strain>
        <tissue evidence="4">Whole organism of an adult</tissue>
    </source>
</reference>
<evidence type="ECO:0000313" key="4">
    <source>
        <dbReference type="EMBL" id="RUS85111.1"/>
    </source>
</evidence>
<keyword evidence="3" id="KW-0732">Signal</keyword>
<feature type="transmembrane region" description="Helical" evidence="2">
    <location>
        <begin position="198"/>
        <end position="222"/>
    </location>
</feature>
<dbReference type="EMBL" id="RQTK01000181">
    <property type="protein sequence ID" value="RUS85111.1"/>
    <property type="molecule type" value="Genomic_DNA"/>
</dbReference>
<feature type="compositionally biased region" description="Basic and acidic residues" evidence="1">
    <location>
        <begin position="323"/>
        <end position="338"/>
    </location>
</feature>
<evidence type="ECO:0008006" key="6">
    <source>
        <dbReference type="Google" id="ProtNLM"/>
    </source>
</evidence>
<protein>
    <recommendedName>
        <fullName evidence="6">CUB domain-containing protein</fullName>
    </recommendedName>
</protein>
<evidence type="ECO:0000313" key="5">
    <source>
        <dbReference type="Proteomes" id="UP000271974"/>
    </source>
</evidence>
<gene>
    <name evidence="4" type="ORF">EGW08_007116</name>
</gene>
<sequence>MAARIFSMTVTILMVISWVRCQINPAFQNPAFNDPDNANAGSNLFFFDKNSDCNGPKRELYNAEATIRGSDISTTKLGPKTCEIVLISQGQFEGTVLDIQVVSMNIQECGVTVAIYDGEGVQSKLMSYDCYSTQNQNQRRVITTGNVATFIMDRGITESINFDVEIRVRPIRGGTEPGWENNYNRDSPYTFDKFDQEAIVGIVGGFYGLVFLVCCAVVIYWYRTFHGLNKEWETHQLATLKTGSVFGTANQMTAPSQAWSINLPPSHARTGPSSQMSRKPGPPSEDWDSTGVYNEERFETRRLTVEKEGGARPRYATTNLSYAHREEDHPDHFEEKVITPRRRAINRRSDTRSSRPPSYAEAVSDDESRRSSEEEYSSDASVAKKSLSSEEASSQSSRSSRSKSESESESGSGSSGSESSSSRRRRRRDRDKGARARKPPPKPLKSRGKTRRGSSNASETESTSTRHSRQQQPRHHPHPPHHPGPVAMGHMPYGAPGQFVPMMAAPIQMMPGYPPPQYPPQTERHQPALRPPPPNQVQPTEPPVYSYLVQRGYTPLDQLSAASHPSTQGSGRQEEPETRLTSGVDYMRR</sequence>